<feature type="transmembrane region" description="Helical" evidence="8">
    <location>
        <begin position="20"/>
        <end position="40"/>
    </location>
</feature>
<evidence type="ECO:0000256" key="5">
    <source>
        <dbReference type="ARBA" id="ARBA00022989"/>
    </source>
</evidence>
<accession>A1YBN8</accession>
<sequence length="382" mass="41112">MRNDGVIEVKGKSGAGKKIIILLAVFAFVFVALAVVIKLLPGKDESAASLPKKENESLQRTTLEERGLLGKIKEIEDAKKREEAEKAAAEKRRLDEEAAAQRKAAQDAANAAATPPSNTSEQIRQNQGGQMQQASYSSGDDKDRPLPKHLRVLTGETLVKLDNNQQEHERATDSDDYLQGGTFADGTASFINNRKLLLSAGTSLSCVLKTKIVTSYPGVTMCQLTKDVYSDNGEMVLARAGSLLIGEQKKAITQGVARVFVTWTNIKDGNVNVRIDALGADGLGASGLPAWVDNHFWERFGGAMLLSFIDDGLAAASTHLAKSGSNNNSVSFDNTSSTGEKMAEIALENSINIPPTAYVNQGEILTVIVPRNIDFSSVYETR</sequence>
<protein>
    <submittedName>
        <fullName evidence="9">Conjugal transfer protein</fullName>
    </submittedName>
</protein>
<proteinExistence type="inferred from homology"/>
<name>A1YBN8_AERVE</name>
<organism evidence="9">
    <name type="scientific">Aeromonas veronii</name>
    <dbReference type="NCBI Taxonomy" id="654"/>
    <lineage>
        <taxon>Bacteria</taxon>
        <taxon>Pseudomonadati</taxon>
        <taxon>Pseudomonadota</taxon>
        <taxon>Gammaproteobacteria</taxon>
        <taxon>Aeromonadales</taxon>
        <taxon>Aeromonadaceae</taxon>
        <taxon>Aeromonas</taxon>
    </lineage>
</organism>
<dbReference type="InterPro" id="IPR005498">
    <property type="entry name" value="T4SS_VirB10/TraB/TrbI"/>
</dbReference>
<reference evidence="9" key="1">
    <citation type="journal article" date="2006" name="PLoS ONE">
        <title>Detection of Conjugation Related Type Four Secretion Machinery in Aeromonas culicicola.</title>
        <authorList>
            <person name="Rangrez A.Y."/>
            <person name="Dayananda K.M."/>
            <person name="Atanur S."/>
            <person name="Joshi R."/>
            <person name="Patole M.S."/>
            <person name="Shouche Y.S."/>
        </authorList>
    </citation>
    <scope>NUCLEOTIDE SEQUENCE</scope>
    <source>
        <strain evidence="9">MTCC 3249</strain>
    </source>
</reference>
<dbReference type="AlphaFoldDB" id="A1YBN8"/>
<dbReference type="Pfam" id="PF03743">
    <property type="entry name" value="TrbI"/>
    <property type="match status" value="1"/>
</dbReference>
<dbReference type="Gene3D" id="2.40.128.260">
    <property type="entry name" value="Type IV secretion system, VirB10/TraB/TrbI"/>
    <property type="match status" value="2"/>
</dbReference>
<keyword evidence="5 8" id="KW-1133">Transmembrane helix</keyword>
<feature type="compositionally biased region" description="Basic and acidic residues" evidence="7">
    <location>
        <begin position="79"/>
        <end position="100"/>
    </location>
</feature>
<evidence type="ECO:0000313" key="9">
    <source>
        <dbReference type="EMBL" id="ABI83646.1"/>
    </source>
</evidence>
<dbReference type="EMBL" id="DQ890522">
    <property type="protein sequence ID" value="ABI83646.1"/>
    <property type="molecule type" value="Genomic_DNA"/>
</dbReference>
<comment type="similarity">
    <text evidence="2">Belongs to the TrbI/VirB10 family.</text>
</comment>
<keyword evidence="6 8" id="KW-0472">Membrane</keyword>
<dbReference type="NCBIfam" id="NF038091">
    <property type="entry name" value="T4SS_VirB10"/>
    <property type="match status" value="1"/>
</dbReference>
<dbReference type="GO" id="GO:0005886">
    <property type="term" value="C:plasma membrane"/>
    <property type="evidence" value="ECO:0007669"/>
    <property type="project" value="UniProtKB-SubCell"/>
</dbReference>
<gene>
    <name evidence="9" type="primary">traI</name>
</gene>
<keyword evidence="3" id="KW-1003">Cell membrane</keyword>
<evidence type="ECO:0000256" key="7">
    <source>
        <dbReference type="SAM" id="MobiDB-lite"/>
    </source>
</evidence>
<evidence type="ECO:0000256" key="1">
    <source>
        <dbReference type="ARBA" id="ARBA00004162"/>
    </source>
</evidence>
<evidence type="ECO:0000256" key="2">
    <source>
        <dbReference type="ARBA" id="ARBA00010265"/>
    </source>
</evidence>
<evidence type="ECO:0000256" key="3">
    <source>
        <dbReference type="ARBA" id="ARBA00022475"/>
    </source>
</evidence>
<feature type="compositionally biased region" description="Low complexity" evidence="7">
    <location>
        <begin position="122"/>
        <end position="133"/>
    </location>
</feature>
<evidence type="ECO:0000256" key="6">
    <source>
        <dbReference type="ARBA" id="ARBA00023136"/>
    </source>
</evidence>
<evidence type="ECO:0000256" key="4">
    <source>
        <dbReference type="ARBA" id="ARBA00022692"/>
    </source>
</evidence>
<dbReference type="CDD" id="cd16429">
    <property type="entry name" value="VirB10"/>
    <property type="match status" value="1"/>
</dbReference>
<feature type="compositionally biased region" description="Low complexity" evidence="7">
    <location>
        <begin position="101"/>
        <end position="113"/>
    </location>
</feature>
<comment type="subcellular location">
    <subcellularLocation>
        <location evidence="1">Cell membrane</location>
        <topology evidence="1">Single-pass membrane protein</topology>
    </subcellularLocation>
</comment>
<dbReference type="InterPro" id="IPR047695">
    <property type="entry name" value="T4SS_VirB10/PtlG"/>
</dbReference>
<feature type="region of interest" description="Disordered" evidence="7">
    <location>
        <begin position="79"/>
        <end position="177"/>
    </location>
</feature>
<evidence type="ECO:0000256" key="8">
    <source>
        <dbReference type="SAM" id="Phobius"/>
    </source>
</evidence>
<keyword evidence="4 8" id="KW-0812">Transmembrane</keyword>
<dbReference type="InterPro" id="IPR042217">
    <property type="entry name" value="T4SS_VirB10/TrbI"/>
</dbReference>